<protein>
    <submittedName>
        <fullName evidence="1">Uncharacterized protein</fullName>
    </submittedName>
</protein>
<keyword evidence="2" id="KW-1185">Reference proteome</keyword>
<proteinExistence type="predicted"/>
<evidence type="ECO:0000313" key="2">
    <source>
        <dbReference type="Proteomes" id="UP001497512"/>
    </source>
</evidence>
<organism evidence="1 2">
    <name type="scientific">Sphagnum troendelagicum</name>
    <dbReference type="NCBI Taxonomy" id="128251"/>
    <lineage>
        <taxon>Eukaryota</taxon>
        <taxon>Viridiplantae</taxon>
        <taxon>Streptophyta</taxon>
        <taxon>Embryophyta</taxon>
        <taxon>Bryophyta</taxon>
        <taxon>Sphagnophytina</taxon>
        <taxon>Sphagnopsida</taxon>
        <taxon>Sphagnales</taxon>
        <taxon>Sphagnaceae</taxon>
        <taxon>Sphagnum</taxon>
    </lineage>
</organism>
<accession>A0ABP0TZ91</accession>
<sequence>MQFCFDPKADCLPKEELDMSSSAASSSNRDTSVAAATLTTTASVETTERQQGWWHWVVTIVPCLSCYHSFPLCALAMERAYCTQQQMIMTKMDGCEVGFIGGM</sequence>
<name>A0ABP0TZ91_9BRYO</name>
<evidence type="ECO:0000313" key="1">
    <source>
        <dbReference type="EMBL" id="CAK9208941.1"/>
    </source>
</evidence>
<gene>
    <name evidence="1" type="ORF">CSSPTR1EN2_LOCUS9435</name>
</gene>
<dbReference type="Proteomes" id="UP001497512">
    <property type="component" value="Chromosome 17"/>
</dbReference>
<dbReference type="EMBL" id="OZ019909">
    <property type="protein sequence ID" value="CAK9208941.1"/>
    <property type="molecule type" value="Genomic_DNA"/>
</dbReference>
<reference evidence="1" key="1">
    <citation type="submission" date="2024-02" db="EMBL/GenBank/DDBJ databases">
        <authorList>
            <consortium name="ELIXIR-Norway"/>
            <consortium name="Elixir Norway"/>
        </authorList>
    </citation>
    <scope>NUCLEOTIDE SEQUENCE</scope>
</reference>